<dbReference type="EMBL" id="FONL01000003">
    <property type="protein sequence ID" value="SFE29398.1"/>
    <property type="molecule type" value="Genomic_DNA"/>
</dbReference>
<feature type="domain" description="ESPR" evidence="2">
    <location>
        <begin position="1"/>
        <end position="40"/>
    </location>
</feature>
<name>A0A1I1ZDJ2_9FIRM</name>
<dbReference type="Proteomes" id="UP000198896">
    <property type="component" value="Unassembled WGS sequence"/>
</dbReference>
<proteinExistence type="predicted"/>
<evidence type="ECO:0000313" key="3">
    <source>
        <dbReference type="EMBL" id="SFE29398.1"/>
    </source>
</evidence>
<dbReference type="RefSeq" id="WP_143089390.1">
    <property type="nucleotide sequence ID" value="NZ_FONL01000003.1"/>
</dbReference>
<dbReference type="Pfam" id="PF13018">
    <property type="entry name" value="ESPR"/>
    <property type="match status" value="1"/>
</dbReference>
<organism evidence="3 4">
    <name type="scientific">Succiniclasticum ruminis DSM 9236</name>
    <dbReference type="NCBI Taxonomy" id="1123323"/>
    <lineage>
        <taxon>Bacteria</taxon>
        <taxon>Bacillati</taxon>
        <taxon>Bacillota</taxon>
        <taxon>Negativicutes</taxon>
        <taxon>Acidaminococcales</taxon>
        <taxon>Acidaminococcaceae</taxon>
        <taxon>Succiniclasticum</taxon>
    </lineage>
</organism>
<feature type="region of interest" description="Disordered" evidence="1">
    <location>
        <begin position="1129"/>
        <end position="1155"/>
    </location>
</feature>
<reference evidence="3 4" key="1">
    <citation type="submission" date="2016-10" db="EMBL/GenBank/DDBJ databases">
        <authorList>
            <person name="de Groot N.N."/>
        </authorList>
    </citation>
    <scope>NUCLEOTIDE SEQUENCE [LARGE SCALE GENOMIC DNA]</scope>
    <source>
        <strain evidence="3 4">DSM 9236</strain>
    </source>
</reference>
<feature type="non-terminal residue" evidence="3">
    <location>
        <position position="5168"/>
    </location>
</feature>
<dbReference type="STRING" id="1123323.SAMN05216245_103226"/>
<dbReference type="InterPro" id="IPR024973">
    <property type="entry name" value="ESPR"/>
</dbReference>
<evidence type="ECO:0000256" key="1">
    <source>
        <dbReference type="SAM" id="MobiDB-lite"/>
    </source>
</evidence>
<protein>
    <submittedName>
        <fullName evidence="3">Extended Signal Peptide of Type V secretion system</fullName>
    </submittedName>
</protein>
<evidence type="ECO:0000259" key="2">
    <source>
        <dbReference type="Pfam" id="PF13018"/>
    </source>
</evidence>
<dbReference type="OrthoDB" id="1659780at2"/>
<keyword evidence="4" id="KW-1185">Reference proteome</keyword>
<feature type="compositionally biased region" description="Basic and acidic residues" evidence="1">
    <location>
        <begin position="1137"/>
        <end position="1155"/>
    </location>
</feature>
<accession>A0A1I1ZDJ2</accession>
<dbReference type="NCBIfam" id="NF012204">
    <property type="entry name" value="adhes_FxxPxG"/>
    <property type="match status" value="1"/>
</dbReference>
<evidence type="ECO:0000313" key="4">
    <source>
        <dbReference type="Proteomes" id="UP000198896"/>
    </source>
</evidence>
<gene>
    <name evidence="3" type="ORF">SAMN05216245_103226</name>
</gene>
<sequence length="5168" mass="536869">MNKVYKVIWSNARKCYVVVSEIAKNHGKNNTKNIVSRLAARMGGCMLQMASAMQQAYTADEQPVIRPRMAAQWIVPLVLAGILFPANAWATEIITNGAGIVDRFSNVYDVYTQKIVSSHSLGINEFKKFNLDSGHVANMHFKMRNGSEYVDNLVNLVQDRININGTVNAIKKNRIDGNLYFLSGNGMAVGPTGVINAGKFVVLAPSSDYFDDLWENESKVAAAFKNDFNKFGTRVTSGEGAGAFNATGLEFNTDAGKGIKVQGKINTRSGIVMGAGNIAIENGAVLKSQKDLNFASLVNTQDAAGAAFSNIGMTAVAEDKSGDIILRSQTSHEFINNPLLPGVETYDSIANVHNDASVAVRGEISGDGNVDISAASSTTFNNKEWTGLDGLSNVGAEFLNDLGINMTADWAHKVIAASVTLDDTGKINAGGNAALQADSSLTIKIQAKTVGKKEEGATSALPVAAVAVVNASNKALVDIKGEMSAGGDIALAAKAGTTLDSTAKALTLKADNDNGNAIYLGASLLFGNSVAEINVEEAQNNSAAQKLSAGGAFSAKAKAGSSIAVEAASAGMDDTFASTAVAWLDYDSAANVNLKRSVEAESVTVDATNTVDSLGISADNSSGEGIDSLVEFKVTGDTNAGSLANKIKTKLGWDGFRQGGKLQGMENVFSNALEYVTAGAAVAVVDSTNTANVTVAPGVELKALGDAVKKDGQGNTVNDADGNPVPGGDISLNARTDMTSFSHAVTGQLNKQQANAANDSKVGVAVAFLYSNIDNNATVELQSGNNKGVSLHAEKGNINLNADVDSDDNNSMSTLRGTSIKEAWENLIKDFKKFGKDASKLTKWKDETVDVQTQLEDGSISKSEAAAKWTNLLSAFVDFMSDEGKNYLKASNDAKKLVGAVSDMLSPASYTNYYVRSYSIDGQDSHGSNYDIAASVNIATMENKGIVAIGEQSALKTGGDINIHSEAATEAISATGNGGEFLAYSETNGTGIGASFAWQDISADSLVLAGKNVKMQTGSASERAKGDIAVSANAAAEDIAIIYSGGKADRSGLAGSFNIQDGGSNSLILVDDEATLDAAGAVSLRAANSMTAANIVGGLALGSAKSKATVGAGFALNRLDVNSMAVVGDNGTGASTESKDTESDGYKDKSDEEKDQLRAQNTLAAARALAADKAKIRSMDREFEDAEKDVQGILGSKTGENGGKGSVTGQNITVSAQNKGTINAVAVEGVSNSENHAGFDTVNKWNKTASQAKSDITESLQNVIGWPVNKVNKFFGNSETKKRMNLRGYDPIPQNNDAADNSFNAALAGSVSVNWNDSTTAAVIDNTALILRGKEAGTTGTLKNEALDDLFTGAWAGAAALNWFSGGAGVASNNAAHKGALGAAVSVNNLERDVKAQISNAKISQARQIENTAIMKGTEAAAALGLAVTNDSQGTGTNIGATFGLSMNKIDSDVHSLMVYDTSMNTDSTGTYVDNRAYDGDIQVAGGVDFAFANAADGGKAIAAGITAAVSEINNDIRSGISGGSYTGIADLKAAGENALTQVNAAVALGVSTSAHGFNGTGSLAYAELNNTNRGYISGTKTLKAKGEVSVTDRDISGKEGNNAYVSYLKNRKVDATGESYLNDETKEKLGIEAGSAIVNVAVEASGGKTSSAGAAITVGRITNKFSADIAANKELEAGSVKAAADVHTNIVSVAAGVSISTKNFGGAGSLSFNDLDQDNIVSVTGNRDGSREDGGIKADTVSGTARNTSHIVNVTGDFAGGKNAVGLGLAYNSMDDTTGVYFSRNRINRRDASAGSLIDLDAQNDAYALALSVGAAASYKDSSTVAAHGNFAVNRGHNDTIAVMGEDKDGKTAKTAADRDSLNNVATLKVNVRDKTTKTTIAGDADVSLKGSTVALGVGVALTESDEGTEEGNGKETVRAEIRNTDIKTPSDGLSKSSSVNVTAADTSTATTVAAGVGITKKSAAGAQLVLADAEINKDVSALLKDTTVNKNESGDSSVLPSVTVRADSDSTIKTGAAALQLSGQQSFLAGVAAVGINRLKDTTSADVVYSEKQTARSMNVGNLDIRAASAAGITSAAAGASGTWKGTAALGGSGSYNYIENNATAKIENGDIYSKGSAGVIAQSDDAVSNYAGVLEVDVGGQGIAAAIGVAGSNNTISGKTEALIQNSNVVAENSNSAKIKTNSKLKTDGGYLIDGAVTSNTWKSSKLQTGREEEEKEGVVVDASATHSIASVLANGGVAVAMGDGGIAGSVAGVVNLNHVSGSTTARVLDSQINNKDKRSGVTIHAADFTNVAEFSGAASVGITQTGTGAAGFTGSTNKVDRVTASAVSSQDTKWNSQKKQYETNGNSKTKNTVFADTFAVTANAKQAMSTFNVAGAVAGTTEFALETGDNVSTSKMESATVATVTNATVDFTKDAKVEASHEDAVYNMNIDAGLAIAASEAGIAASLNVGVGVVNEESVVTADVVNSDIKKGGTDTASLAIDAGNKTTLETTLVSAGVAAGLFSGGIAASVAVNNIESRVASRITGSELTADTLTVQTGNDLTIKDRTGDGAGGLLAGIGVGVDVNTLNDSVSTVIENSTLKAEDKLAVTTGTRRDIDATTAGVAVGAAEIGVNVLVVTVNSGLGDTDDVKDEEKNSGTFSHKGEVNKTLEMVNDNANYDLSGYLSGLTDDEKKDMQEQTDVNAKNGDGITGAGVHTYVRGNSSLEAVAGDVTVFNDEYNDGNLNGGTGGLGVLAVNVTDTLYHLNQQNDIAVDNSSITGKGVALVAQQANKRDKDEAISVRTTQASAGVAGVGVGYAGIVTKGSTGVSVNKSIIRTTDGDLTLKSSDTARSKAYMMGIQPMSSIGVQVSVANNEDRADNYVSVKGGSSLTAERIVKTETVKIADENGKEQEVTVNLPAILTLQADRAGRTAAKALGVSVGGLEVLVNNAWATDTGKAAINVNGSNNTFTADRLRLEADNAPVLKAEAGGTDVGIIAGVSVMHSNATAKSQALVNVEDNNKLLADNVEAKAVIGKNDTVMAQGESHSTGVSVGVNVNANASRAITETTAKVAVGKEVYKTEEKEETVTEGDHEGETLKVTEAVTDLNLVTENNARRRSLLGNFTIGLVSSIGAGDAIAEGNDKSFVEAGGGDVNKLKVLAGGSSETRAFADGDGGGITDFGAHATVTVDTRTTNTATLSGVWNVKDTANIAADQETVSKATSRTGAGGILSVTWANSDNKLAMDTKTVLAEGTVLNADQAYVQAVNRAKVGPDDGETYSNHMNIGGVIQISPDVKSDAAANTKANVEVGDNSKVTTRTGQVYDAHTELDHTNKVEGKGGGVGENIWAYSVNNVTAANGITVGKNASLRQEGGYDDGDLTLSASDDVKLSTVAEAKVGGAGGVASADAENNVTRNNKIQINGDLYSGHDINLFAGKTPEGTDASLTVSTGATAYNYTLISLYTDPVVKYNLKNNQQVEVGADGRATSVHNINVAAENGTETIFKDVRKINFFANENEDYQILTNDTGKSNIKETNNNYVKVDGALKTGIHNKAIIEISGSVLPEGLTPADRSGNELVISTEGSNIEISEEDIKTGTMDFASQLGSQLQAVEKLLEDYGVGSNAKETAAYYGYVQQRQRILEEMEKHGLYEDVVKDGKTVRVYKAGGITVRYVEVPEILVSGGSILISSDNLYGSGRLNAGGVPQASVSNYSNAFLKLDGVRVGDNGGEIRFQGVSVAKNEDVNALNKNKDRNAAFAEFQNDTATGRVSTVLVDNENRAGNEIRVKDANGNEGVYHPVTNVAVMGNITNDFGDVRVHNASGDISIGSGDTGGVNIIGKTIQLTAPKGSISQDFVDGIVNIGGRPPELNSEEVQKSLEDLRKGSSYNPIMGSGIDLDLKSTGTDTTRAEAGRIAGGSIYIAASDINVNGLIQSGFSKYEAEIPANTDASDIMYKIKPNPWENFSVVKTPVYVGGRALYKVNDGGRTVYDKSIGAFKYIVQVYYDPIANSLVMEDIDTRGGQIYLSGRISSTGDGRILAMNGGADINVVNNSKLDLQAGKILNNDTEGKITITDLARDTWTEYTHDTIRTITDYSKYGKDLAAAEQHAVTTEGIGYEVGSYAVKPGLRYNWSLGTETGQTKYYHKVDSTLFWGALDIGSDTDSSLAKYETSTPYEIRNNGTRQLGSGEFIDQISDDYYKPSYYSGGMLKNKKLKDSEFGSIYENKVTSYTRTVTNQWKEGGDWWLLGSNPKYHLEWTTKTGSTQTYTFSLAADKDISIGFLGQETGSIALINTNRTAGDIMLSGNIKNNTADAMLDIQSSGGSIVQKGGTALNTGTVHLYAKDSIENIHITTLGTRNTGADGIFTTDDGLRLSAESTNGGNIDITVEGGTEAGQALPGNVIIEKLVSGGLNAAGKPGDVMLTADGNITQQGTSATVRGLEVTLTSKNGGIGTFEQDIVMDTVAEAYGANPDSAAVNASARSDIFLKEEEGDMRLGKIVSREGDVTLTANNGRLLDALPETETTNNMDEADLVRRWIDMGLIAGTEDYEGAYIKELKKDAANYKARVEEQMALCVSGEANDDLKAEYTNPDGSLKYADADAYLAQDENYKAIVDKYEHPQYIWTKEQMLYAIRYAVINKESGVTTETQKKIANVQGRNVTLHAQGVGMSSDTTTTILFKDIIGSSEKAIANLKLLANADAEDVTMYDSEGHILYFEKNAEGREVPVALDADGDVVRTDGVIFKFVIGNMSPLGVKATGKVDIIAHGDNAFIAGRSDEKGVFSPVNTGIITAVDQDVRLYTQEGIYNAAVTAGELNQGNIHARNLVAYGGTKDIGAADKYLGVNLSGDLLTAAADGSIYIKNMITTGENSVLRVGSLYAGDTIALDSSEGVEMTQEAGYAQAYLNAGKQLQFTVDADKGIVGSEKAPLRILNNGIVIGLEAGSASLKGVKGQLGDDTTMKLGEIRIAGDLRAESEGKLETTETVTAGTVVELSAKSDVLLNSTVTAGNLNRVADGQDVYYTGGGPVTLTSEQGSITETEDGALRAARVDTVSKGEVKLTNDRNEFRYFTANGLPTDKTDADGNPVKVIDGSVTVRTHAGKNLRAAIPDEVHGNIALTNLDAGALTVESDLVTKKGKNGEAGTVTLEQEGEITVDGNVNASSDVKAVNSDGDILFLGSVTSGGSVSAKTDT</sequence>